<protein>
    <submittedName>
        <fullName evidence="1">Uncharacterized protein</fullName>
    </submittedName>
</protein>
<name>A0A090RT19_9VIBR</name>
<gene>
    <name evidence="1" type="ORF">JCM19235_1963</name>
</gene>
<keyword evidence="2" id="KW-1185">Reference proteome</keyword>
<reference evidence="1 2" key="1">
    <citation type="submission" date="2014-09" db="EMBL/GenBank/DDBJ databases">
        <title>Vibrio maritimus JCM 19235. (C45) whole genome shotgun sequence.</title>
        <authorList>
            <person name="Sawabe T."/>
            <person name="Meirelles P."/>
            <person name="Nakanishi M."/>
            <person name="Sayaka M."/>
            <person name="Hattori M."/>
            <person name="Ohkuma M."/>
        </authorList>
    </citation>
    <scope>NUCLEOTIDE SEQUENCE [LARGE SCALE GENOMIC DNA]</scope>
    <source>
        <strain evidence="2">JCM19235</strain>
    </source>
</reference>
<proteinExistence type="predicted"/>
<dbReference type="STRING" id="990268.JCM19235_1963"/>
<dbReference type="EMBL" id="BBMR01000003">
    <property type="protein sequence ID" value="GAL18540.1"/>
    <property type="molecule type" value="Genomic_DNA"/>
</dbReference>
<evidence type="ECO:0000313" key="2">
    <source>
        <dbReference type="Proteomes" id="UP000029228"/>
    </source>
</evidence>
<organism evidence="1 2">
    <name type="scientific">Vibrio maritimus</name>
    <dbReference type="NCBI Taxonomy" id="990268"/>
    <lineage>
        <taxon>Bacteria</taxon>
        <taxon>Pseudomonadati</taxon>
        <taxon>Pseudomonadota</taxon>
        <taxon>Gammaproteobacteria</taxon>
        <taxon>Vibrionales</taxon>
        <taxon>Vibrionaceae</taxon>
        <taxon>Vibrio</taxon>
    </lineage>
</organism>
<dbReference type="AlphaFoldDB" id="A0A090RT19"/>
<accession>A0A090RT19</accession>
<dbReference type="Proteomes" id="UP000029228">
    <property type="component" value="Unassembled WGS sequence"/>
</dbReference>
<sequence>MTVGNSYIDGRTNQDFLHAGTDKFRVTHNGELYAEEGTFGGEVQADKISGDIVSAIVKPATLRTSSVTQSNQQADTSTVSSFTVTTGRPYIRTLVTYSTCSLDLHPSSSARAEGNAWAVVYGTGSGGSGNLSEVRSAAVHHAVALLIPVVAMR</sequence>
<comment type="caution">
    <text evidence="1">The sequence shown here is derived from an EMBL/GenBank/DDBJ whole genome shotgun (WGS) entry which is preliminary data.</text>
</comment>
<evidence type="ECO:0000313" key="1">
    <source>
        <dbReference type="EMBL" id="GAL18540.1"/>
    </source>
</evidence>